<name>A0A1R7QH04_ACIJO</name>
<evidence type="ECO:0000313" key="3">
    <source>
        <dbReference type="Proteomes" id="UP000196240"/>
    </source>
</evidence>
<feature type="compositionally biased region" description="Low complexity" evidence="1">
    <location>
        <begin position="118"/>
        <end position="133"/>
    </location>
</feature>
<evidence type="ECO:0000313" key="2">
    <source>
        <dbReference type="EMBL" id="SJX23497.1"/>
    </source>
</evidence>
<organism evidence="2 3">
    <name type="scientific">Acinetobacter johnsonii</name>
    <dbReference type="NCBI Taxonomy" id="40214"/>
    <lineage>
        <taxon>Bacteria</taxon>
        <taxon>Pseudomonadati</taxon>
        <taxon>Pseudomonadota</taxon>
        <taxon>Gammaproteobacteria</taxon>
        <taxon>Moraxellales</taxon>
        <taxon>Moraxellaceae</taxon>
        <taxon>Acinetobacter</taxon>
    </lineage>
</organism>
<dbReference type="Proteomes" id="UP000196240">
    <property type="component" value="Unassembled WGS sequence"/>
</dbReference>
<dbReference type="AlphaFoldDB" id="A0A1R7QH04"/>
<evidence type="ECO:0008006" key="4">
    <source>
        <dbReference type="Google" id="ProtNLM"/>
    </source>
</evidence>
<gene>
    <name evidence="2" type="ORF">ACNJC6_03167</name>
</gene>
<proteinExistence type="predicted"/>
<dbReference type="EMBL" id="FUUY01000014">
    <property type="protein sequence ID" value="SJX23497.1"/>
    <property type="molecule type" value="Genomic_DNA"/>
</dbReference>
<feature type="region of interest" description="Disordered" evidence="1">
    <location>
        <begin position="117"/>
        <end position="143"/>
    </location>
</feature>
<sequence length="281" mass="32424">MKHNQHILLAPSDYPLIASPTLAKAYGVAAATFLQKLHYCLEKSDAQVHKGKKYWFHSYEQWQQTLGIYSVSTIKRIVAKLKQAEILVIKKLSKNKWLQTNFYSINYRKLKQLIQPNTETQAQPQSSTQTAKTTDSKSISSVHPAEDTQADTLTLSIQQAFHTLKDQAITHEQSLKSEKCSAQPNLVISEHTTAQGLIQPLSPIATSEILQNMNTDYRHFYQALLQQRVDIHYADQRIQNLLKQQKHVIRHIAYIKQSFCGQERYQWHPLEQLQIDSYLIK</sequence>
<evidence type="ECO:0000256" key="1">
    <source>
        <dbReference type="SAM" id="MobiDB-lite"/>
    </source>
</evidence>
<dbReference type="RefSeq" id="WP_087014602.1">
    <property type="nucleotide sequence ID" value="NZ_CP045103.1"/>
</dbReference>
<reference evidence="2 3" key="1">
    <citation type="submission" date="2017-02" db="EMBL/GenBank/DDBJ databases">
        <authorList>
            <person name="Peterson S.W."/>
        </authorList>
    </citation>
    <scope>NUCLEOTIDE SEQUENCE [LARGE SCALE GENOMIC DNA]</scope>
    <source>
        <strain evidence="2">C6</strain>
    </source>
</reference>
<protein>
    <recommendedName>
        <fullName evidence="4">Replication protein</fullName>
    </recommendedName>
</protein>
<accession>A0A1R7QH04</accession>